<dbReference type="AlphaFoldDB" id="A0A7Y9XC46"/>
<dbReference type="Pfam" id="PF09391">
    <property type="entry name" value="DUF2000"/>
    <property type="match status" value="1"/>
</dbReference>
<accession>A0A7Y9XC46</accession>
<evidence type="ECO:0000313" key="2">
    <source>
        <dbReference type="Proteomes" id="UP000584931"/>
    </source>
</evidence>
<gene>
    <name evidence="1" type="ORF">HNR06_002448</name>
</gene>
<reference evidence="1 2" key="1">
    <citation type="submission" date="2020-07" db="EMBL/GenBank/DDBJ databases">
        <title>Sequencing the genomes of 1000 actinobacteria strains.</title>
        <authorList>
            <person name="Klenk H.-P."/>
        </authorList>
    </citation>
    <scope>NUCLEOTIDE SEQUENCE [LARGE SCALE GENOMIC DNA]</scope>
    <source>
        <strain evidence="1 2">DSM 45278</strain>
    </source>
</reference>
<dbReference type="SUPFAM" id="SSF102462">
    <property type="entry name" value="Peptidyl-tRNA hydrolase II"/>
    <property type="match status" value="1"/>
</dbReference>
<name>A0A7Y9XC46_9ACTN</name>
<comment type="caution">
    <text evidence="1">The sequence shown here is derived from an EMBL/GenBank/DDBJ whole genome shotgun (WGS) entry which is preliminary data.</text>
</comment>
<dbReference type="EMBL" id="JACCHL010000001">
    <property type="protein sequence ID" value="NYH52859.1"/>
    <property type="molecule type" value="Genomic_DNA"/>
</dbReference>
<evidence type="ECO:0008006" key="3">
    <source>
        <dbReference type="Google" id="ProtNLM"/>
    </source>
</evidence>
<dbReference type="RefSeq" id="WP_179810106.1">
    <property type="nucleotide sequence ID" value="NZ_JACCHL010000001.1"/>
</dbReference>
<dbReference type="InterPro" id="IPR023476">
    <property type="entry name" value="Pep_tRNA_hydro_II_dom_sf"/>
</dbReference>
<dbReference type="InterPro" id="IPR018988">
    <property type="entry name" value="DUF2000"/>
</dbReference>
<evidence type="ECO:0000313" key="1">
    <source>
        <dbReference type="EMBL" id="NYH52859.1"/>
    </source>
</evidence>
<dbReference type="Gene3D" id="3.40.1490.10">
    <property type="entry name" value="Bit1"/>
    <property type="match status" value="1"/>
</dbReference>
<proteinExistence type="predicted"/>
<sequence length="147" mass="15763">MSMENEQSPPSGRPRKKIAVVLRDDLENWQIANVTAFLVSGLPSKDTDIIGQEYQGADGVAYLPMFGQPVLVLGATADVLSAAHRRAVTRGMPLSVLTSDLFATGDDTDDRAAVRPVGTDELDLVGIALHGGRNQVDKVVKGTVMYR</sequence>
<organism evidence="1 2">
    <name type="scientific">Nocardiopsis sinuspersici</name>
    <dbReference type="NCBI Taxonomy" id="501010"/>
    <lineage>
        <taxon>Bacteria</taxon>
        <taxon>Bacillati</taxon>
        <taxon>Actinomycetota</taxon>
        <taxon>Actinomycetes</taxon>
        <taxon>Streptosporangiales</taxon>
        <taxon>Nocardiopsidaceae</taxon>
        <taxon>Nocardiopsis</taxon>
    </lineage>
</organism>
<protein>
    <recommendedName>
        <fullName evidence="3">DUF2000 domain-containing protein</fullName>
    </recommendedName>
</protein>
<dbReference type="Proteomes" id="UP000584931">
    <property type="component" value="Unassembled WGS sequence"/>
</dbReference>